<evidence type="ECO:0000313" key="1">
    <source>
        <dbReference type="EMBL" id="KAF2461213.1"/>
    </source>
</evidence>
<gene>
    <name evidence="1" type="ORF">BDY21DRAFT_334665</name>
</gene>
<organism evidence="1 2">
    <name type="scientific">Lineolata rhizophorae</name>
    <dbReference type="NCBI Taxonomy" id="578093"/>
    <lineage>
        <taxon>Eukaryota</taxon>
        <taxon>Fungi</taxon>
        <taxon>Dikarya</taxon>
        <taxon>Ascomycota</taxon>
        <taxon>Pezizomycotina</taxon>
        <taxon>Dothideomycetes</taxon>
        <taxon>Dothideomycetes incertae sedis</taxon>
        <taxon>Lineolatales</taxon>
        <taxon>Lineolataceae</taxon>
        <taxon>Lineolata</taxon>
    </lineage>
</organism>
<name>A0A6A6PCR2_9PEZI</name>
<protein>
    <recommendedName>
        <fullName evidence="3">Heterokaryon incompatibility domain-containing protein</fullName>
    </recommendedName>
</protein>
<sequence length="367" mass="40843">MAWDELAVAAIIIQRIKMFEGFELAGTGGVSAIEEMRVQSRDNEEHGLLEYLRSTRHYRATDPRDRVYALLGVVHPEDAAAMRPDYSIDPKELYKRVALYLIEDRKSLDVLGYVGFRGTLHGLPSWIPDWSAVVPEEYMALADVSHGAYWLDQHKHPPVIDEIGYNSLVLEGKRIDAVMITGKEMGTSPIGHDNSEASLSVYKDWESLALSLDCYPANPDGDDVINAYWKTLIAGATENNEEVDADYGRHFINWYAKFGAGLLDTSGVPRIDSEVTNEEGVLIYGGCVFDATVGRRLALTNKGFLGLFPAGSKDGDVIVLLSGAKFPSVVRLLSDGHLLLGECYVHGAWPDELMDDKSLRRERFQFK</sequence>
<keyword evidence="2" id="KW-1185">Reference proteome</keyword>
<dbReference type="Pfam" id="PF26639">
    <property type="entry name" value="Het-6_barrel"/>
    <property type="match status" value="1"/>
</dbReference>
<reference evidence="1" key="1">
    <citation type="journal article" date="2020" name="Stud. Mycol.">
        <title>101 Dothideomycetes genomes: a test case for predicting lifestyles and emergence of pathogens.</title>
        <authorList>
            <person name="Haridas S."/>
            <person name="Albert R."/>
            <person name="Binder M."/>
            <person name="Bloem J."/>
            <person name="Labutti K."/>
            <person name="Salamov A."/>
            <person name="Andreopoulos B."/>
            <person name="Baker S."/>
            <person name="Barry K."/>
            <person name="Bills G."/>
            <person name="Bluhm B."/>
            <person name="Cannon C."/>
            <person name="Castanera R."/>
            <person name="Culley D."/>
            <person name="Daum C."/>
            <person name="Ezra D."/>
            <person name="Gonzalez J."/>
            <person name="Henrissat B."/>
            <person name="Kuo A."/>
            <person name="Liang C."/>
            <person name="Lipzen A."/>
            <person name="Lutzoni F."/>
            <person name="Magnuson J."/>
            <person name="Mondo S."/>
            <person name="Nolan M."/>
            <person name="Ohm R."/>
            <person name="Pangilinan J."/>
            <person name="Park H.-J."/>
            <person name="Ramirez L."/>
            <person name="Alfaro M."/>
            <person name="Sun H."/>
            <person name="Tritt A."/>
            <person name="Yoshinaga Y."/>
            <person name="Zwiers L.-H."/>
            <person name="Turgeon B."/>
            <person name="Goodwin S."/>
            <person name="Spatafora J."/>
            <person name="Crous P."/>
            <person name="Grigoriev I."/>
        </authorList>
    </citation>
    <scope>NUCLEOTIDE SEQUENCE</scope>
    <source>
        <strain evidence="1">ATCC 16933</strain>
    </source>
</reference>
<evidence type="ECO:0008006" key="3">
    <source>
        <dbReference type="Google" id="ProtNLM"/>
    </source>
</evidence>
<proteinExistence type="predicted"/>
<dbReference type="OrthoDB" id="3553147at2759"/>
<accession>A0A6A6PCR2</accession>
<dbReference type="EMBL" id="MU001672">
    <property type="protein sequence ID" value="KAF2461213.1"/>
    <property type="molecule type" value="Genomic_DNA"/>
</dbReference>
<dbReference type="PANTHER" id="PTHR24148:SF80">
    <property type="entry name" value="HETEROKARYON INCOMPATIBILITY DOMAIN-CONTAINING PROTEIN"/>
    <property type="match status" value="1"/>
</dbReference>
<dbReference type="PANTHER" id="PTHR24148">
    <property type="entry name" value="ANKYRIN REPEAT DOMAIN-CONTAINING PROTEIN 39 HOMOLOG-RELATED"/>
    <property type="match status" value="1"/>
</dbReference>
<evidence type="ECO:0000313" key="2">
    <source>
        <dbReference type="Proteomes" id="UP000799766"/>
    </source>
</evidence>
<dbReference type="AlphaFoldDB" id="A0A6A6PCR2"/>
<dbReference type="InterPro" id="IPR052895">
    <property type="entry name" value="HetReg/Transcr_Mod"/>
</dbReference>
<dbReference type="Proteomes" id="UP000799766">
    <property type="component" value="Unassembled WGS sequence"/>
</dbReference>